<proteinExistence type="predicted"/>
<accession>A0A3S2MFC5</accession>
<keyword evidence="3" id="KW-1185">Reference proteome</keyword>
<sequence>MFLYIIGKLQSTSQRFQSDPPGEIQVPTGSSSNSSENSGIEKKGTACILLPREAGHCGALGESQDHLFELEFIEDRT</sequence>
<evidence type="ECO:0000313" key="2">
    <source>
        <dbReference type="EMBL" id="RVE57887.1"/>
    </source>
</evidence>
<feature type="region of interest" description="Disordered" evidence="1">
    <location>
        <begin position="13"/>
        <end position="39"/>
    </location>
</feature>
<protein>
    <submittedName>
        <fullName evidence="2">Uncharacterized protein</fullName>
    </submittedName>
</protein>
<reference evidence="2 3" key="2">
    <citation type="submission" date="2019-01" db="EMBL/GenBank/DDBJ databases">
        <title>A chromosome length genome reference of the Java medaka (oryzias javanicus).</title>
        <authorList>
            <person name="Herpin A."/>
            <person name="Takehana Y."/>
            <person name="Naruse K."/>
            <person name="Ansai S."/>
            <person name="Kawaguchi M."/>
        </authorList>
    </citation>
    <scope>NUCLEOTIDE SEQUENCE [LARGE SCALE GENOMIC DNA]</scope>
    <source>
        <strain evidence="2">RS831</strain>
        <tissue evidence="2">Whole body</tissue>
    </source>
</reference>
<organism evidence="2 3">
    <name type="scientific">Oryzias javanicus</name>
    <name type="common">Javanese ricefish</name>
    <name type="synonym">Aplocheilus javanicus</name>
    <dbReference type="NCBI Taxonomy" id="123683"/>
    <lineage>
        <taxon>Eukaryota</taxon>
        <taxon>Metazoa</taxon>
        <taxon>Chordata</taxon>
        <taxon>Craniata</taxon>
        <taxon>Vertebrata</taxon>
        <taxon>Euteleostomi</taxon>
        <taxon>Actinopterygii</taxon>
        <taxon>Neopterygii</taxon>
        <taxon>Teleostei</taxon>
        <taxon>Neoteleostei</taxon>
        <taxon>Acanthomorphata</taxon>
        <taxon>Ovalentaria</taxon>
        <taxon>Atherinomorphae</taxon>
        <taxon>Beloniformes</taxon>
        <taxon>Adrianichthyidae</taxon>
        <taxon>Oryziinae</taxon>
        <taxon>Oryzias</taxon>
    </lineage>
</organism>
<evidence type="ECO:0000313" key="3">
    <source>
        <dbReference type="Proteomes" id="UP000283210"/>
    </source>
</evidence>
<evidence type="ECO:0000256" key="1">
    <source>
        <dbReference type="SAM" id="MobiDB-lite"/>
    </source>
</evidence>
<gene>
    <name evidence="2" type="ORF">OJAV_G00203670</name>
</gene>
<reference evidence="2 3" key="1">
    <citation type="submission" date="2018-11" db="EMBL/GenBank/DDBJ databases">
        <authorList>
            <person name="Lopez-Roques C."/>
            <person name="Donnadieu C."/>
            <person name="Bouchez O."/>
            <person name="Klopp C."/>
            <person name="Cabau C."/>
            <person name="Zahm M."/>
        </authorList>
    </citation>
    <scope>NUCLEOTIDE SEQUENCE [LARGE SCALE GENOMIC DNA]</scope>
    <source>
        <strain evidence="2">RS831</strain>
        <tissue evidence="2">Whole body</tissue>
    </source>
</reference>
<dbReference type="EMBL" id="CM012457">
    <property type="protein sequence ID" value="RVE57887.1"/>
    <property type="molecule type" value="Genomic_DNA"/>
</dbReference>
<dbReference type="AlphaFoldDB" id="A0A3S2MFC5"/>
<dbReference type="Proteomes" id="UP000283210">
    <property type="component" value="Chromosome 21"/>
</dbReference>
<name>A0A3S2MFC5_ORYJA</name>